<protein>
    <submittedName>
        <fullName evidence="2">Uncharacterized protein</fullName>
    </submittedName>
</protein>
<dbReference type="KEGG" id="dor:Desor_1789"/>
<name>G7W8J8_DESOD</name>
<reference evidence="3" key="1">
    <citation type="submission" date="2011-11" db="EMBL/GenBank/DDBJ databases">
        <title>Complete sequence of Desulfosporosinus orientis DSM 765.</title>
        <authorList>
            <person name="Lucas S."/>
            <person name="Han J."/>
            <person name="Lapidus A."/>
            <person name="Cheng J.-F."/>
            <person name="Goodwin L."/>
            <person name="Pitluck S."/>
            <person name="Peters L."/>
            <person name="Ovchinnikova G."/>
            <person name="Teshima H."/>
            <person name="Detter J.C."/>
            <person name="Han C."/>
            <person name="Tapia R."/>
            <person name="Land M."/>
            <person name="Hauser L."/>
            <person name="Kyrpides N."/>
            <person name="Ivanova N."/>
            <person name="Pagani I."/>
            <person name="Pester M."/>
            <person name="Spring S."/>
            <person name="Ollivier B."/>
            <person name="Rattei T."/>
            <person name="Klenk H.-P."/>
            <person name="Wagner M."/>
            <person name="Loy A."/>
            <person name="Woyke T."/>
        </authorList>
    </citation>
    <scope>NUCLEOTIDE SEQUENCE [LARGE SCALE GENOMIC DNA]</scope>
    <source>
        <strain evidence="3">ATCC 19365 / DSM 765 / NCIMB 8382 / VKM B-1628</strain>
    </source>
</reference>
<dbReference type="Proteomes" id="UP000006346">
    <property type="component" value="Chromosome"/>
</dbReference>
<accession>G7W8J8</accession>
<keyword evidence="3" id="KW-1185">Reference proteome</keyword>
<evidence type="ECO:0000313" key="2">
    <source>
        <dbReference type="EMBL" id="AET67425.1"/>
    </source>
</evidence>
<keyword evidence="1" id="KW-0812">Transmembrane</keyword>
<gene>
    <name evidence="2" type="ordered locus">Desor_1789</name>
</gene>
<dbReference type="STRING" id="768706.Desor_1789"/>
<dbReference type="HOGENOM" id="CLU_1666520_0_0_9"/>
<feature type="transmembrane region" description="Helical" evidence="1">
    <location>
        <begin position="76"/>
        <end position="99"/>
    </location>
</feature>
<proteinExistence type="predicted"/>
<dbReference type="EMBL" id="CP003108">
    <property type="protein sequence ID" value="AET67425.1"/>
    <property type="molecule type" value="Genomic_DNA"/>
</dbReference>
<evidence type="ECO:0000256" key="1">
    <source>
        <dbReference type="SAM" id="Phobius"/>
    </source>
</evidence>
<organism evidence="2 3">
    <name type="scientific">Desulfosporosinus orientis (strain ATCC 19365 / DSM 765 / NCIMB 8382 / VKM B-1628 / Singapore I)</name>
    <name type="common">Desulfotomaculum orientis</name>
    <dbReference type="NCBI Taxonomy" id="768706"/>
    <lineage>
        <taxon>Bacteria</taxon>
        <taxon>Bacillati</taxon>
        <taxon>Bacillota</taxon>
        <taxon>Clostridia</taxon>
        <taxon>Eubacteriales</taxon>
        <taxon>Desulfitobacteriaceae</taxon>
        <taxon>Desulfosporosinus</taxon>
    </lineage>
</organism>
<feature type="transmembrane region" description="Helical" evidence="1">
    <location>
        <begin position="6"/>
        <end position="24"/>
    </location>
</feature>
<keyword evidence="1" id="KW-0472">Membrane</keyword>
<evidence type="ECO:0000313" key="3">
    <source>
        <dbReference type="Proteomes" id="UP000006346"/>
    </source>
</evidence>
<feature type="transmembrane region" description="Helical" evidence="1">
    <location>
        <begin position="44"/>
        <end position="64"/>
    </location>
</feature>
<sequence>MDLNYSSQIILGVISLMAIIFLFVRKRMVGELIGKASLSRIRYFYLIISILILYQGIKGLYIAFHYQGYLSDLSVYGLISNILGTVCFLIIFFTSKIYIGIKGISVPSFPFFLPDSQITNYEIKSNTLILNRKGKRKFKIRIEPNDVKNIVNGKLNHTHLRQ</sequence>
<keyword evidence="1" id="KW-1133">Transmembrane helix</keyword>
<dbReference type="AlphaFoldDB" id="G7W8J8"/>
<reference evidence="2 3" key="2">
    <citation type="journal article" date="2012" name="J. Bacteriol.">
        <title>Complete genome sequences of Desulfosporosinus orientis DSM765T, Desulfosporosinus youngiae DSM17734T, Desulfosporosinus meridiei DSM13257T, and Desulfosporosinus acidiphilus DSM22704T.</title>
        <authorList>
            <person name="Pester M."/>
            <person name="Brambilla E."/>
            <person name="Alazard D."/>
            <person name="Rattei T."/>
            <person name="Weinmaier T."/>
            <person name="Han J."/>
            <person name="Lucas S."/>
            <person name="Lapidus A."/>
            <person name="Cheng J.F."/>
            <person name="Goodwin L."/>
            <person name="Pitluck S."/>
            <person name="Peters L."/>
            <person name="Ovchinnikova G."/>
            <person name="Teshima H."/>
            <person name="Detter J.C."/>
            <person name="Han C.S."/>
            <person name="Tapia R."/>
            <person name="Land M.L."/>
            <person name="Hauser L."/>
            <person name="Kyrpides N.C."/>
            <person name="Ivanova N.N."/>
            <person name="Pagani I."/>
            <person name="Huntmann M."/>
            <person name="Wei C.L."/>
            <person name="Davenport K.W."/>
            <person name="Daligault H."/>
            <person name="Chain P.S."/>
            <person name="Chen A."/>
            <person name="Mavromatis K."/>
            <person name="Markowitz V."/>
            <person name="Szeto E."/>
            <person name="Mikhailova N."/>
            <person name="Pati A."/>
            <person name="Wagner M."/>
            <person name="Woyke T."/>
            <person name="Ollivier B."/>
            <person name="Klenk H.P."/>
            <person name="Spring S."/>
            <person name="Loy A."/>
        </authorList>
    </citation>
    <scope>NUCLEOTIDE SEQUENCE [LARGE SCALE GENOMIC DNA]</scope>
    <source>
        <strain evidence="3">ATCC 19365 / DSM 765 / NCIMB 8382 / VKM B-1628</strain>
    </source>
</reference>